<keyword evidence="2" id="KW-1185">Reference proteome</keyword>
<name>A0ABZ2I424_9HYPH</name>
<accession>A0ABZ2I424</accession>
<gene>
    <name evidence="1" type="ORF">V6617_06425</name>
</gene>
<reference evidence="1 2" key="1">
    <citation type="submission" date="2024-02" db="EMBL/GenBank/DDBJ databases">
        <title>Complete genome sequence of Pelagibacterium nitratireducens ZH15.</title>
        <authorList>
            <person name="Zhao L.H."/>
        </authorList>
    </citation>
    <scope>NUCLEOTIDE SEQUENCE [LARGE SCALE GENOMIC DNA]</scope>
    <source>
        <strain evidence="1 2">ZH15</strain>
    </source>
</reference>
<evidence type="ECO:0000313" key="1">
    <source>
        <dbReference type="EMBL" id="WWT34094.1"/>
    </source>
</evidence>
<proteinExistence type="predicted"/>
<protein>
    <recommendedName>
        <fullName evidence="3">TniQ protein</fullName>
    </recommendedName>
</protein>
<dbReference type="RefSeq" id="WP_338609818.1">
    <property type="nucleotide sequence ID" value="NZ_CP146275.1"/>
</dbReference>
<sequence length="650" mass="71986">MRRLIIATDIYPDEHLPGAVARAAEANGRQHCFELLQMVDVKSHHPGSKVTELDDNEAERLAVLMRTRAPSVLQSRHLVDDLGNCGFFGTTIRNRHREAQIRRVSPRAMAMKPYVRAMWQLKPFSFDPQTKEALISACPVCHRGLGFSRTQGICFCDWCSSPDDLGFAQPTVDLRDFPQPIVELEDIEALDFVTGLVDPDPDVRSSFSPQLDNDLSGLSRGEVFELAMAITGIIEQDPRRAVTSPAKPKTRQDYARVFTPERVAEAGRILLNWPKGFDGLCEKARATAPDRAGFYGIKSELGQVYALTVDRTLSEPARALVRGAVERNMELTSSAVQVRRAEHRGRSDLITIQEAAERHGLDRRVFTKLLRFPEVTRYRSSGTSKGPVLLVSEEIASLVALREDLESSSSVGLRLGIPNGSVSQLAAAGLIEKVTGPVLATVTGKHQYRRSSVDKLIGDIEARIVPRDKGEFHIRLTKAMYRLPAGEKPWVPVVQAILDDRLKVFAVKGRLEATLIRLAAPSFEAITRVLDCGYRPPIPIEPTVTRAEAADLLGITVATTIAMVNEGIIPSHGSGVCTIYRRDVLAVAEAYITTAEISRMMGVGYRWVRTRLATLGVEPQFELRKNRGLVYDRRQVVALCAQLRTREDAA</sequence>
<organism evidence="1 2">
    <name type="scientific">Pelagibacterium nitratireducens</name>
    <dbReference type="NCBI Taxonomy" id="1046114"/>
    <lineage>
        <taxon>Bacteria</taxon>
        <taxon>Pseudomonadati</taxon>
        <taxon>Pseudomonadota</taxon>
        <taxon>Alphaproteobacteria</taxon>
        <taxon>Hyphomicrobiales</taxon>
        <taxon>Devosiaceae</taxon>
        <taxon>Pelagibacterium</taxon>
    </lineage>
</organism>
<evidence type="ECO:0008006" key="3">
    <source>
        <dbReference type="Google" id="ProtNLM"/>
    </source>
</evidence>
<dbReference type="Proteomes" id="UP001369958">
    <property type="component" value="Chromosome"/>
</dbReference>
<evidence type="ECO:0000313" key="2">
    <source>
        <dbReference type="Proteomes" id="UP001369958"/>
    </source>
</evidence>
<dbReference type="EMBL" id="CP146275">
    <property type="protein sequence ID" value="WWT34094.1"/>
    <property type="molecule type" value="Genomic_DNA"/>
</dbReference>